<gene>
    <name evidence="1" type="ORF">DFP72DRAFT_1139839</name>
</gene>
<organism evidence="1 2">
    <name type="scientific">Ephemerocybe angulata</name>
    <dbReference type="NCBI Taxonomy" id="980116"/>
    <lineage>
        <taxon>Eukaryota</taxon>
        <taxon>Fungi</taxon>
        <taxon>Dikarya</taxon>
        <taxon>Basidiomycota</taxon>
        <taxon>Agaricomycotina</taxon>
        <taxon>Agaricomycetes</taxon>
        <taxon>Agaricomycetidae</taxon>
        <taxon>Agaricales</taxon>
        <taxon>Agaricineae</taxon>
        <taxon>Psathyrellaceae</taxon>
        <taxon>Ephemerocybe</taxon>
    </lineage>
</organism>
<dbReference type="OrthoDB" id="2995370at2759"/>
<dbReference type="AlphaFoldDB" id="A0A8H6HPA6"/>
<reference evidence="1 2" key="1">
    <citation type="submission" date="2020-07" db="EMBL/GenBank/DDBJ databases">
        <title>Comparative genomics of pyrophilous fungi reveals a link between fire events and developmental genes.</title>
        <authorList>
            <consortium name="DOE Joint Genome Institute"/>
            <person name="Steindorff A.S."/>
            <person name="Carver A."/>
            <person name="Calhoun S."/>
            <person name="Stillman K."/>
            <person name="Liu H."/>
            <person name="Lipzen A."/>
            <person name="Pangilinan J."/>
            <person name="Labutti K."/>
            <person name="Bruns T.D."/>
            <person name="Grigoriev I.V."/>
        </authorList>
    </citation>
    <scope>NUCLEOTIDE SEQUENCE [LARGE SCALE GENOMIC DNA]</scope>
    <source>
        <strain evidence="1 2">CBS 144469</strain>
    </source>
</reference>
<name>A0A8H6HPA6_9AGAR</name>
<evidence type="ECO:0000313" key="2">
    <source>
        <dbReference type="Proteomes" id="UP000521943"/>
    </source>
</evidence>
<accession>A0A8H6HPA6</accession>
<proteinExistence type="predicted"/>
<sequence>MSIIILPRRPARGIQSLSPAILACILDDASSIESDCGGTASFIEVPMLPYLGRVCRPWHNIIEQHPALSTSIVAYIDQSHDTPESIQASPAGTRLRRSRNLPISIYLVRKVRCPPALDIERRERSVVRAFLAALTIHAPRIKSLVIQADSASTLPAVSILLDHRQFPQLRRLVLRCNGDDSMLMHPKRDGPRPQYIFDGIYPPSSVTVLCVDGMNLMSLLHHERADEVLGSLVNVTTFAINNLTWRVDRFAEHIIWKLFDVFASLSHLNRIEFDYFDMPEPTVVPPPCQPVLPLPIQKLCIERTNTSSLKYILDCISPDDLVLDNCFFTSPLKLPDCARLTIVRMAPSYSNLPASLSVWNGLYLEIRSSTQFDDDFIRELEREHGESTYNRILFSNLRHLRISDCPKFSPKALLDLFEKRDLPKNATFFSIIQGGGLAVANMLERLEILGTSPKLGAALMEQVLKIARRGVWQTEP</sequence>
<dbReference type="EMBL" id="JACGCI010000058">
    <property type="protein sequence ID" value="KAF6750205.1"/>
    <property type="molecule type" value="Genomic_DNA"/>
</dbReference>
<dbReference type="Proteomes" id="UP000521943">
    <property type="component" value="Unassembled WGS sequence"/>
</dbReference>
<evidence type="ECO:0000313" key="1">
    <source>
        <dbReference type="EMBL" id="KAF6750205.1"/>
    </source>
</evidence>
<comment type="caution">
    <text evidence="1">The sequence shown here is derived from an EMBL/GenBank/DDBJ whole genome shotgun (WGS) entry which is preliminary data.</text>
</comment>
<keyword evidence="2" id="KW-1185">Reference proteome</keyword>
<protein>
    <submittedName>
        <fullName evidence="1">Uncharacterized protein</fullName>
    </submittedName>
</protein>